<evidence type="ECO:0008006" key="4">
    <source>
        <dbReference type="Google" id="ProtNLM"/>
    </source>
</evidence>
<keyword evidence="1" id="KW-0472">Membrane</keyword>
<keyword evidence="3" id="KW-1185">Reference proteome</keyword>
<proteinExistence type="predicted"/>
<sequence length="130" mass="14937">MRKKTNKLKILVLLLVLTSLIGYTEWGNQQSMFIFQMEYELLTIAKENTTAFSHPLILLPLLGQFLLIYCLLVSNPKKVLIISGASAIFILLFVFFLVGLLTQKIKIITSALPFLTIYFFTLWYAKKTKN</sequence>
<keyword evidence="1" id="KW-1133">Transmembrane helix</keyword>
<protein>
    <recommendedName>
        <fullName evidence="4">DoxX-like family protein</fullName>
    </recommendedName>
</protein>
<gene>
    <name evidence="2" type="ORF">RF683_04570</name>
</gene>
<dbReference type="RefSeq" id="WP_309533012.1">
    <property type="nucleotide sequence ID" value="NZ_CP133721.1"/>
</dbReference>
<organism evidence="2 3">
    <name type="scientific">Flavobacterium nakdongensis</name>
    <dbReference type="NCBI Taxonomy" id="3073563"/>
    <lineage>
        <taxon>Bacteria</taxon>
        <taxon>Pseudomonadati</taxon>
        <taxon>Bacteroidota</taxon>
        <taxon>Flavobacteriia</taxon>
        <taxon>Flavobacteriales</taxon>
        <taxon>Flavobacteriaceae</taxon>
        <taxon>Flavobacterium</taxon>
    </lineage>
</organism>
<reference evidence="2" key="1">
    <citation type="submission" date="2023-09" db="EMBL/GenBank/DDBJ databases">
        <title>Flavobacterium sp. 20NA77.7 isolated from freshwater.</title>
        <authorList>
            <person name="Le V."/>
            <person name="Ko S.-R."/>
            <person name="Ahn C.-Y."/>
            <person name="Oh H.-M."/>
        </authorList>
    </citation>
    <scope>NUCLEOTIDE SEQUENCE</scope>
    <source>
        <strain evidence="2">20NA77.7</strain>
    </source>
</reference>
<feature type="transmembrane region" description="Helical" evidence="1">
    <location>
        <begin position="79"/>
        <end position="101"/>
    </location>
</feature>
<evidence type="ECO:0000313" key="3">
    <source>
        <dbReference type="Proteomes" id="UP001180481"/>
    </source>
</evidence>
<dbReference type="EMBL" id="CP133721">
    <property type="protein sequence ID" value="WMW78720.1"/>
    <property type="molecule type" value="Genomic_DNA"/>
</dbReference>
<feature type="transmembrane region" description="Helical" evidence="1">
    <location>
        <begin position="107"/>
        <end position="125"/>
    </location>
</feature>
<evidence type="ECO:0000256" key="1">
    <source>
        <dbReference type="SAM" id="Phobius"/>
    </source>
</evidence>
<accession>A0ABY9RDK4</accession>
<feature type="transmembrane region" description="Helical" evidence="1">
    <location>
        <begin position="51"/>
        <end position="72"/>
    </location>
</feature>
<dbReference type="Proteomes" id="UP001180481">
    <property type="component" value="Chromosome"/>
</dbReference>
<name>A0ABY9RDK4_9FLAO</name>
<evidence type="ECO:0000313" key="2">
    <source>
        <dbReference type="EMBL" id="WMW78720.1"/>
    </source>
</evidence>
<keyword evidence="1" id="KW-0812">Transmembrane</keyword>